<evidence type="ECO:0000313" key="1">
    <source>
        <dbReference type="EMBL" id="KAJ8307218.1"/>
    </source>
</evidence>
<evidence type="ECO:0000313" key="2">
    <source>
        <dbReference type="Proteomes" id="UP001217089"/>
    </source>
</evidence>
<comment type="caution">
    <text evidence="1">The sequence shown here is derived from an EMBL/GenBank/DDBJ whole genome shotgun (WGS) entry which is preliminary data.</text>
</comment>
<organism evidence="1 2">
    <name type="scientific">Tegillarca granosa</name>
    <name type="common">Malaysian cockle</name>
    <name type="synonym">Anadara granosa</name>
    <dbReference type="NCBI Taxonomy" id="220873"/>
    <lineage>
        <taxon>Eukaryota</taxon>
        <taxon>Metazoa</taxon>
        <taxon>Spiralia</taxon>
        <taxon>Lophotrochozoa</taxon>
        <taxon>Mollusca</taxon>
        <taxon>Bivalvia</taxon>
        <taxon>Autobranchia</taxon>
        <taxon>Pteriomorphia</taxon>
        <taxon>Arcoida</taxon>
        <taxon>Arcoidea</taxon>
        <taxon>Arcidae</taxon>
        <taxon>Tegillarca</taxon>
    </lineage>
</organism>
<gene>
    <name evidence="1" type="ORF">KUTeg_015302</name>
</gene>
<dbReference type="Proteomes" id="UP001217089">
    <property type="component" value="Unassembled WGS sequence"/>
</dbReference>
<sequence>MKRFFETLRPSLKVIKVTFRKFILHYHSKYDLKNFTSSLKPHIYHVAARAYRCMREKIAIRLYWSVVNQGPKKRRVQNT</sequence>
<name>A0ABQ9EPR3_TEGGR</name>
<keyword evidence="2" id="KW-1185">Reference proteome</keyword>
<reference evidence="1 2" key="1">
    <citation type="submission" date="2022-12" db="EMBL/GenBank/DDBJ databases">
        <title>Chromosome-level genome of Tegillarca granosa.</title>
        <authorList>
            <person name="Kim J."/>
        </authorList>
    </citation>
    <scope>NUCLEOTIDE SEQUENCE [LARGE SCALE GENOMIC DNA]</scope>
    <source>
        <strain evidence="1">Teg-2019</strain>
        <tissue evidence="1">Adductor muscle</tissue>
    </source>
</reference>
<accession>A0ABQ9EPR3</accession>
<dbReference type="EMBL" id="JARBDR010000793">
    <property type="protein sequence ID" value="KAJ8307218.1"/>
    <property type="molecule type" value="Genomic_DNA"/>
</dbReference>
<proteinExistence type="predicted"/>
<protein>
    <submittedName>
        <fullName evidence="1">Uncharacterized protein</fullName>
    </submittedName>
</protein>